<evidence type="ECO:0000256" key="7">
    <source>
        <dbReference type="PIRNR" id="PIRNR000071"/>
    </source>
</evidence>
<dbReference type="PRINTS" id="PR00163">
    <property type="entry name" value="RUBREDOXIN"/>
</dbReference>
<dbReference type="InterPro" id="IPR050526">
    <property type="entry name" value="Rubredoxin_ET"/>
</dbReference>
<dbReference type="Pfam" id="PF00301">
    <property type="entry name" value="Rubredoxin"/>
    <property type="match status" value="1"/>
</dbReference>
<name>A0AA97FC85_9EURY</name>
<evidence type="ECO:0000256" key="5">
    <source>
        <dbReference type="ARBA" id="ARBA00022982"/>
    </source>
</evidence>
<sequence length="56" mass="6452">MKVWKCKKCGYLYDPRIGDSSTGIPKNTPFENIPSDWRCPRCDAKKDKFEAIEVEG</sequence>
<dbReference type="InterPro" id="IPR018527">
    <property type="entry name" value="Rubredoxin_Fe_BS"/>
</dbReference>
<dbReference type="PANTHER" id="PTHR47627:SF1">
    <property type="entry name" value="RUBREDOXIN-1-RELATED"/>
    <property type="match status" value="1"/>
</dbReference>
<protein>
    <recommendedName>
        <fullName evidence="7">Rubredoxin</fullName>
    </recommendedName>
</protein>
<dbReference type="PIRSF" id="PIRSF000071">
    <property type="entry name" value="Rubredoxin"/>
    <property type="match status" value="1"/>
</dbReference>
<evidence type="ECO:0000256" key="2">
    <source>
        <dbReference type="ARBA" id="ARBA00005337"/>
    </source>
</evidence>
<dbReference type="GO" id="GO:0043448">
    <property type="term" value="P:alkane catabolic process"/>
    <property type="evidence" value="ECO:0007669"/>
    <property type="project" value="TreeGrafter"/>
</dbReference>
<gene>
    <name evidence="10" type="ORF">F1737_02175</name>
</gene>
<dbReference type="KEGG" id="mefw:F1737_02175"/>
<keyword evidence="6 7" id="KW-0408">Iron</keyword>
<dbReference type="FunFam" id="2.20.28.10:FF:000001">
    <property type="entry name" value="Rubredoxin"/>
    <property type="match status" value="1"/>
</dbReference>
<evidence type="ECO:0000256" key="3">
    <source>
        <dbReference type="ARBA" id="ARBA00022448"/>
    </source>
</evidence>
<dbReference type="EMBL" id="CP043875">
    <property type="protein sequence ID" value="WOF15573.1"/>
    <property type="molecule type" value="Genomic_DNA"/>
</dbReference>
<organism evidence="10 11">
    <name type="scientific">Methanochimaera problematica</name>
    <dbReference type="NCBI Taxonomy" id="2609417"/>
    <lineage>
        <taxon>Archaea</taxon>
        <taxon>Methanobacteriati</taxon>
        <taxon>Methanobacteriota</taxon>
        <taxon>Stenosarchaea group</taxon>
        <taxon>Methanomicrobia</taxon>
        <taxon>Methanomicrobiales</taxon>
        <taxon>Methanomicrobiaceae</taxon>
        <taxon>Methanochimaera</taxon>
    </lineage>
</organism>
<feature type="binding site" evidence="8">
    <location>
        <position position="42"/>
    </location>
    <ligand>
        <name>Fe cation</name>
        <dbReference type="ChEBI" id="CHEBI:24875"/>
    </ligand>
</feature>
<comment type="function">
    <text evidence="1 7">Rubredoxin is a small nonheme, iron protein lacking acid-labile sulfide. Its single Fe, chelated to 4 Cys, functions as an electron acceptor and may also stabilize the conformation of the molecule.</text>
</comment>
<comment type="cofactor">
    <cofactor evidence="7 8">
        <name>Fe(3+)</name>
        <dbReference type="ChEBI" id="CHEBI:29034"/>
    </cofactor>
    <text evidence="7 8">Binds 1 Fe(3+) ion per subunit.</text>
</comment>
<dbReference type="PROSITE" id="PS00202">
    <property type="entry name" value="RUBREDOXIN"/>
    <property type="match status" value="1"/>
</dbReference>
<dbReference type="SUPFAM" id="SSF57802">
    <property type="entry name" value="Rubredoxin-like"/>
    <property type="match status" value="1"/>
</dbReference>
<dbReference type="GO" id="GO:0005506">
    <property type="term" value="F:iron ion binding"/>
    <property type="evidence" value="ECO:0007669"/>
    <property type="project" value="InterPro"/>
</dbReference>
<evidence type="ECO:0000259" key="9">
    <source>
        <dbReference type="PROSITE" id="PS50903"/>
    </source>
</evidence>
<dbReference type="GeneID" id="85228938"/>
<keyword evidence="3 7" id="KW-0813">Transport</keyword>
<proteinExistence type="inferred from homology"/>
<dbReference type="AlphaFoldDB" id="A0AA97FC85"/>
<evidence type="ECO:0000256" key="1">
    <source>
        <dbReference type="ARBA" id="ARBA00002360"/>
    </source>
</evidence>
<dbReference type="CDD" id="cd00730">
    <property type="entry name" value="rubredoxin"/>
    <property type="match status" value="1"/>
</dbReference>
<feature type="domain" description="Rubredoxin-like" evidence="9">
    <location>
        <begin position="1"/>
        <end position="52"/>
    </location>
</feature>
<feature type="binding site" evidence="8">
    <location>
        <position position="9"/>
    </location>
    <ligand>
        <name>Fe cation</name>
        <dbReference type="ChEBI" id="CHEBI:24875"/>
    </ligand>
</feature>
<dbReference type="PROSITE" id="PS50903">
    <property type="entry name" value="RUBREDOXIN_LIKE"/>
    <property type="match status" value="1"/>
</dbReference>
<dbReference type="InterPro" id="IPR024934">
    <property type="entry name" value="Rubredoxin-like_dom"/>
</dbReference>
<keyword evidence="4 7" id="KW-0479">Metal-binding</keyword>
<comment type="similarity">
    <text evidence="2 7">Belongs to the rubredoxin family.</text>
</comment>
<dbReference type="RefSeq" id="WP_317137146.1">
    <property type="nucleotide sequence ID" value="NZ_CP043875.1"/>
</dbReference>
<evidence type="ECO:0000313" key="11">
    <source>
        <dbReference type="Proteomes" id="UP001301797"/>
    </source>
</evidence>
<feature type="binding site" evidence="8">
    <location>
        <position position="39"/>
    </location>
    <ligand>
        <name>Fe cation</name>
        <dbReference type="ChEBI" id="CHEBI:24875"/>
    </ligand>
</feature>
<dbReference type="GO" id="GO:0009055">
    <property type="term" value="F:electron transfer activity"/>
    <property type="evidence" value="ECO:0007669"/>
    <property type="project" value="InterPro"/>
</dbReference>
<reference evidence="10 11" key="1">
    <citation type="submission" date="2019-09" db="EMBL/GenBank/DDBJ databases">
        <title>The complete genome of Methanoplanus sp. FWC-SCC4.</title>
        <authorList>
            <person name="Chen S.-C."/>
            <person name="Zhou Y.-Z."/>
            <person name="Lai M.-C."/>
        </authorList>
    </citation>
    <scope>NUCLEOTIDE SEQUENCE [LARGE SCALE GENOMIC DNA]</scope>
    <source>
        <strain evidence="10 11">FWC-SCC4</strain>
    </source>
</reference>
<dbReference type="InterPro" id="IPR024922">
    <property type="entry name" value="Rubredoxin"/>
</dbReference>
<keyword evidence="5 7" id="KW-0249">Electron transport</keyword>
<evidence type="ECO:0000313" key="10">
    <source>
        <dbReference type="EMBL" id="WOF15573.1"/>
    </source>
</evidence>
<dbReference type="Proteomes" id="UP001301797">
    <property type="component" value="Chromosome"/>
</dbReference>
<dbReference type="Gene3D" id="2.20.28.10">
    <property type="match status" value="1"/>
</dbReference>
<dbReference type="InterPro" id="IPR024935">
    <property type="entry name" value="Rubredoxin_dom"/>
</dbReference>
<evidence type="ECO:0000256" key="6">
    <source>
        <dbReference type="ARBA" id="ARBA00023004"/>
    </source>
</evidence>
<evidence type="ECO:0000256" key="8">
    <source>
        <dbReference type="PIRSR" id="PIRSR000071-1"/>
    </source>
</evidence>
<accession>A0AA97FC85</accession>
<evidence type="ECO:0000256" key="4">
    <source>
        <dbReference type="ARBA" id="ARBA00022723"/>
    </source>
</evidence>
<dbReference type="PANTHER" id="PTHR47627">
    <property type="entry name" value="RUBREDOXIN"/>
    <property type="match status" value="1"/>
</dbReference>
<keyword evidence="11" id="KW-1185">Reference proteome</keyword>
<feature type="binding site" evidence="8">
    <location>
        <position position="6"/>
    </location>
    <ligand>
        <name>Fe cation</name>
        <dbReference type="ChEBI" id="CHEBI:24875"/>
    </ligand>
</feature>